<evidence type="ECO:0000259" key="1">
    <source>
        <dbReference type="Pfam" id="PF00534"/>
    </source>
</evidence>
<dbReference type="InterPro" id="IPR001296">
    <property type="entry name" value="Glyco_trans_1"/>
</dbReference>
<keyword evidence="2" id="KW-0808">Transferase</keyword>
<dbReference type="Proteomes" id="UP000505210">
    <property type="component" value="Chromosome"/>
</dbReference>
<dbReference type="EMBL" id="CP053661">
    <property type="protein sequence ID" value="QKD83046.1"/>
    <property type="molecule type" value="Genomic_DNA"/>
</dbReference>
<feature type="domain" description="Glycosyl transferase family 1" evidence="1">
    <location>
        <begin position="227"/>
        <end position="384"/>
    </location>
</feature>
<gene>
    <name evidence="2" type="ORF">HPC62_13340</name>
</gene>
<dbReference type="Pfam" id="PF00534">
    <property type="entry name" value="Glycos_transf_1"/>
    <property type="match status" value="1"/>
</dbReference>
<name>A0A6M8BFG5_9CYAN</name>
<reference evidence="2 3" key="1">
    <citation type="submission" date="2020-05" db="EMBL/GenBank/DDBJ databases">
        <title>Complete genome sequence of of a novel Thermoleptolyngbya strain isolated from hot springs of Ganzi, Sichuan China.</title>
        <authorList>
            <person name="Tang J."/>
            <person name="Daroch M."/>
            <person name="Li L."/>
            <person name="Waleron K."/>
            <person name="Waleron M."/>
            <person name="Waleron M."/>
        </authorList>
    </citation>
    <scope>NUCLEOTIDE SEQUENCE [LARGE SCALE GENOMIC DNA]</scope>
    <source>
        <strain evidence="2 3">PKUAC-SCTA183</strain>
    </source>
</reference>
<sequence>MNQPLCILLSAYACRPNMGSEPGVGWNLARAIAQHHPVWVLTREDNRPFIEAELTQHPFPNLQFIYCDVPGAKLWHRSNKTVHLHHYLWQLSAYSTAKRLLSQIQWDVIHHVTYVRYSSPSFLSLLPVPFVWGPVGGGEMAPAAFWEEFDLYARVYEVLRYLSHRLGEADPFTRLTAARSALVRATTKDTAARLRSMGAQNLELYSESGLSQEEIVKLSTLWPPTSDPVRFISMARLLHWKGLHLGIRAFAAAKLPDAEYWILGEGPERDRLQRLADDLGVAKQVRFFGKLPRHETLNRLGESHILVHPSLHDSGGWVCLEAMACGRPVICFDLGGPAVQVTESTGIKVAAHSPSQAVCDLASAMTQLATDAELRSRLGKAGREHVQAHFSWEQKAKSLMQIYKLVSKKQLQPFI</sequence>
<dbReference type="Gene3D" id="3.40.50.2000">
    <property type="entry name" value="Glycogen Phosphorylase B"/>
    <property type="match status" value="2"/>
</dbReference>
<evidence type="ECO:0000313" key="2">
    <source>
        <dbReference type="EMBL" id="QKD83046.1"/>
    </source>
</evidence>
<proteinExistence type="predicted"/>
<protein>
    <submittedName>
        <fullName evidence="2">Glycosyltransferase family 4 protein</fullName>
    </submittedName>
</protein>
<dbReference type="SUPFAM" id="SSF53756">
    <property type="entry name" value="UDP-Glycosyltransferase/glycogen phosphorylase"/>
    <property type="match status" value="1"/>
</dbReference>
<dbReference type="AlphaFoldDB" id="A0A6M8BFG5"/>
<dbReference type="KEGG" id="theu:HPC62_13340"/>
<organism evidence="2 3">
    <name type="scientific">Thermoleptolyngbya sichuanensis A183</name>
    <dbReference type="NCBI Taxonomy" id="2737172"/>
    <lineage>
        <taxon>Bacteria</taxon>
        <taxon>Bacillati</taxon>
        <taxon>Cyanobacteriota</taxon>
        <taxon>Cyanophyceae</taxon>
        <taxon>Oculatellales</taxon>
        <taxon>Oculatellaceae</taxon>
        <taxon>Thermoleptolyngbya</taxon>
        <taxon>Thermoleptolyngbya sichuanensis</taxon>
    </lineage>
</organism>
<accession>A0A6M8BFG5</accession>
<dbReference type="CDD" id="cd03801">
    <property type="entry name" value="GT4_PimA-like"/>
    <property type="match status" value="1"/>
</dbReference>
<dbReference type="RefSeq" id="WP_172356422.1">
    <property type="nucleotide sequence ID" value="NZ_CP053661.1"/>
</dbReference>
<dbReference type="PANTHER" id="PTHR12526">
    <property type="entry name" value="GLYCOSYLTRANSFERASE"/>
    <property type="match status" value="1"/>
</dbReference>
<keyword evidence="3" id="KW-1185">Reference proteome</keyword>
<dbReference type="GO" id="GO:0016757">
    <property type="term" value="F:glycosyltransferase activity"/>
    <property type="evidence" value="ECO:0007669"/>
    <property type="project" value="InterPro"/>
</dbReference>
<evidence type="ECO:0000313" key="3">
    <source>
        <dbReference type="Proteomes" id="UP000505210"/>
    </source>
</evidence>